<evidence type="ECO:0000256" key="7">
    <source>
        <dbReference type="SAM" id="Phobius"/>
    </source>
</evidence>
<dbReference type="InParanoid" id="G2Q1L8"/>
<feature type="transmembrane region" description="Helical" evidence="7">
    <location>
        <begin position="186"/>
        <end position="206"/>
    </location>
</feature>
<dbReference type="RefSeq" id="XP_003660254.1">
    <property type="nucleotide sequence ID" value="XM_003660206.1"/>
</dbReference>
<dbReference type="eggNOG" id="KOG0255">
    <property type="taxonomic scope" value="Eukaryota"/>
</dbReference>
<dbReference type="Proteomes" id="UP000007322">
    <property type="component" value="Chromosome 1"/>
</dbReference>
<feature type="compositionally biased region" description="Pro residues" evidence="6">
    <location>
        <begin position="71"/>
        <end position="83"/>
    </location>
</feature>
<dbReference type="SUPFAM" id="SSF103473">
    <property type="entry name" value="MFS general substrate transporter"/>
    <property type="match status" value="1"/>
</dbReference>
<feature type="transmembrane region" description="Helical" evidence="7">
    <location>
        <begin position="646"/>
        <end position="671"/>
    </location>
</feature>
<gene>
    <name evidence="8" type="ORF">MYCTH_2298337</name>
</gene>
<evidence type="ECO:0000256" key="2">
    <source>
        <dbReference type="ARBA" id="ARBA00008335"/>
    </source>
</evidence>
<feature type="compositionally biased region" description="Pro residues" evidence="6">
    <location>
        <begin position="90"/>
        <end position="103"/>
    </location>
</feature>
<dbReference type="KEGG" id="mtm:MYCTH_2298337"/>
<comment type="similarity">
    <text evidence="2">Belongs to the major facilitator superfamily.</text>
</comment>
<keyword evidence="3 7" id="KW-0812">Transmembrane</keyword>
<feature type="compositionally biased region" description="Basic and acidic residues" evidence="6">
    <location>
        <begin position="9"/>
        <end position="36"/>
    </location>
</feature>
<keyword evidence="5 7" id="KW-0472">Membrane</keyword>
<feature type="transmembrane region" description="Helical" evidence="7">
    <location>
        <begin position="569"/>
        <end position="592"/>
    </location>
</feature>
<evidence type="ECO:0000256" key="6">
    <source>
        <dbReference type="SAM" id="MobiDB-lite"/>
    </source>
</evidence>
<dbReference type="InterPro" id="IPR036259">
    <property type="entry name" value="MFS_trans_sf"/>
</dbReference>
<accession>G2Q1L8</accession>
<feature type="transmembrane region" description="Helical" evidence="7">
    <location>
        <begin position="251"/>
        <end position="271"/>
    </location>
</feature>
<evidence type="ECO:0000313" key="8">
    <source>
        <dbReference type="EMBL" id="AEO55009.1"/>
    </source>
</evidence>
<dbReference type="GO" id="GO:0016020">
    <property type="term" value="C:membrane"/>
    <property type="evidence" value="ECO:0007669"/>
    <property type="project" value="UniProtKB-SubCell"/>
</dbReference>
<dbReference type="GeneID" id="11505815"/>
<evidence type="ECO:0008006" key="10">
    <source>
        <dbReference type="Google" id="ProtNLM"/>
    </source>
</evidence>
<dbReference type="OrthoDB" id="5215911at2759"/>
<dbReference type="OMA" id="VFQGLGW"/>
<feature type="compositionally biased region" description="Polar residues" evidence="6">
    <location>
        <begin position="116"/>
        <end position="146"/>
    </location>
</feature>
<feature type="transmembrane region" description="Helical" evidence="7">
    <location>
        <begin position="503"/>
        <end position="523"/>
    </location>
</feature>
<evidence type="ECO:0000256" key="5">
    <source>
        <dbReference type="ARBA" id="ARBA00023136"/>
    </source>
</evidence>
<feature type="transmembrane region" description="Helical" evidence="7">
    <location>
        <begin position="465"/>
        <end position="491"/>
    </location>
</feature>
<comment type="subcellular location">
    <subcellularLocation>
        <location evidence="1">Membrane</location>
        <topology evidence="1">Multi-pass membrane protein</topology>
    </subcellularLocation>
</comment>
<feature type="transmembrane region" description="Helical" evidence="7">
    <location>
        <begin position="613"/>
        <end position="634"/>
    </location>
</feature>
<dbReference type="Gene3D" id="1.20.1250.20">
    <property type="entry name" value="MFS general substrate transporter like domains"/>
    <property type="match status" value="1"/>
</dbReference>
<feature type="transmembrane region" description="Helical" evidence="7">
    <location>
        <begin position="218"/>
        <end position="239"/>
    </location>
</feature>
<evidence type="ECO:0000256" key="4">
    <source>
        <dbReference type="ARBA" id="ARBA00022989"/>
    </source>
</evidence>
<feature type="transmembrane region" description="Helical" evidence="7">
    <location>
        <begin position="308"/>
        <end position="328"/>
    </location>
</feature>
<dbReference type="InterPro" id="IPR011701">
    <property type="entry name" value="MFS"/>
</dbReference>
<sequence length="701" mass="74356">MNPLGTGADTDKQSSIEKPSLDQSKDTRDLEMREGSRTTVPPTPLAKDLPPMPPPTKLDSLGATTGVPTSPYEPPNRPLPPKPVKLSPTPTTPQPSRPPPSRPQVPLGMNPPTRPGTANSWRSGSTASSSLGFPVSTTPTSWTSGVSKRPLKYAQGRYGRIELVPQPSDDPDDPLNWPSWRKELHFYSLLMGVAMTGVTKTMFMTVNAQIADIYKVSYTAVAALTGIPLILSALAGLACLVTSRICGKRPLYLVSLLCLFIGTVWSTSVTSNYAQCMAARVFQGLAWGAFDTLVLGSIQDTYFDHERGLRVAIHSIVATTTVWGPPLIGGAASQGPSGFSLQPTILSAFFVVTVPAIALGVPETAYDRTPPYLQTPSTSNSEFKGSTPLTPRRVPLLEAIADYMVKLKPKAYSSKADLRTLLQAPRAFITPTTTMLALVSLLPYGSLWGLTASLSLLFYPLPFMLSPAVIGVIFLSPFLLSSAATAATAFLPAWQNRFAPRMHMVAIAAASAIGLTGLLTFGLHLNKAMTPPPEASPSASGNIPTPEEQGSHTAIRTSVFALSYLGPRANLPACSFALGLLAAAAALFHATAAPLIRASTSFTAANLAVATRITVDMTGGLAFWQALGAGIFVMGTPNAVWWWDGLKAFCVGVGAAQAAVAAAVGIVWWFCGDAIRRWDGRVMGLVDLEGLKRAGSFFDMD</sequence>
<protein>
    <recommendedName>
        <fullName evidence="10">Major facilitator superfamily (MFS) profile domain-containing protein</fullName>
    </recommendedName>
</protein>
<feature type="region of interest" description="Disordered" evidence="6">
    <location>
        <begin position="1"/>
        <end position="147"/>
    </location>
</feature>
<proteinExistence type="inferred from homology"/>
<feature type="transmembrane region" description="Helical" evidence="7">
    <location>
        <begin position="436"/>
        <end position="459"/>
    </location>
</feature>
<dbReference type="PANTHER" id="PTHR23502:SF68">
    <property type="entry name" value="MULTIDRUG TRANSPORTER, PUTATIVE (AFU_ORTHOLOGUE AFUA_3G01120)-RELATED"/>
    <property type="match status" value="1"/>
</dbReference>
<organism evidence="8 9">
    <name type="scientific">Thermothelomyces thermophilus (strain ATCC 42464 / BCRC 31852 / DSM 1799)</name>
    <name type="common">Sporotrichum thermophile</name>
    <dbReference type="NCBI Taxonomy" id="573729"/>
    <lineage>
        <taxon>Eukaryota</taxon>
        <taxon>Fungi</taxon>
        <taxon>Dikarya</taxon>
        <taxon>Ascomycota</taxon>
        <taxon>Pezizomycotina</taxon>
        <taxon>Sordariomycetes</taxon>
        <taxon>Sordariomycetidae</taxon>
        <taxon>Sordariales</taxon>
        <taxon>Chaetomiaceae</taxon>
        <taxon>Thermothelomyces</taxon>
    </lineage>
</organism>
<name>G2Q1L8_THET4</name>
<keyword evidence="4 7" id="KW-1133">Transmembrane helix</keyword>
<dbReference type="Pfam" id="PF07690">
    <property type="entry name" value="MFS_1"/>
    <property type="match status" value="1"/>
</dbReference>
<evidence type="ECO:0000256" key="1">
    <source>
        <dbReference type="ARBA" id="ARBA00004141"/>
    </source>
</evidence>
<dbReference type="EMBL" id="CP003002">
    <property type="protein sequence ID" value="AEO55009.1"/>
    <property type="molecule type" value="Genomic_DNA"/>
</dbReference>
<feature type="transmembrane region" description="Helical" evidence="7">
    <location>
        <begin position="340"/>
        <end position="361"/>
    </location>
</feature>
<reference evidence="8 9" key="1">
    <citation type="journal article" date="2011" name="Nat. Biotechnol.">
        <title>Comparative genomic analysis of the thermophilic biomass-degrading fungi Myceliophthora thermophila and Thielavia terrestris.</title>
        <authorList>
            <person name="Berka R.M."/>
            <person name="Grigoriev I.V."/>
            <person name="Otillar R."/>
            <person name="Salamov A."/>
            <person name="Grimwood J."/>
            <person name="Reid I."/>
            <person name="Ishmael N."/>
            <person name="John T."/>
            <person name="Darmond C."/>
            <person name="Moisan M.-C."/>
            <person name="Henrissat B."/>
            <person name="Coutinho P.M."/>
            <person name="Lombard V."/>
            <person name="Natvig D.O."/>
            <person name="Lindquist E."/>
            <person name="Schmutz J."/>
            <person name="Lucas S."/>
            <person name="Harris P."/>
            <person name="Powlowski J."/>
            <person name="Bellemare A."/>
            <person name="Taylor D."/>
            <person name="Butler G."/>
            <person name="de Vries R.P."/>
            <person name="Allijn I.E."/>
            <person name="van den Brink J."/>
            <person name="Ushinsky S."/>
            <person name="Storms R."/>
            <person name="Powell A.J."/>
            <person name="Paulsen I.T."/>
            <person name="Elbourne L.D.H."/>
            <person name="Baker S.E."/>
            <person name="Magnuson J."/>
            <person name="LaBoissiere S."/>
            <person name="Clutterbuck A.J."/>
            <person name="Martinez D."/>
            <person name="Wogulis M."/>
            <person name="de Leon A.L."/>
            <person name="Rey M.W."/>
            <person name="Tsang A."/>
        </authorList>
    </citation>
    <scope>NUCLEOTIDE SEQUENCE [LARGE SCALE GENOMIC DNA]</scope>
    <source>
        <strain evidence="9">ATCC 42464 / BCRC 31852 / DSM 1799</strain>
    </source>
</reference>
<dbReference type="HOGENOM" id="CLU_024939_0_0_1"/>
<dbReference type="PANTHER" id="PTHR23502">
    <property type="entry name" value="MAJOR FACILITATOR SUPERFAMILY"/>
    <property type="match status" value="1"/>
</dbReference>
<evidence type="ECO:0000256" key="3">
    <source>
        <dbReference type="ARBA" id="ARBA00022692"/>
    </source>
</evidence>
<evidence type="ECO:0000313" key="9">
    <source>
        <dbReference type="Proteomes" id="UP000007322"/>
    </source>
</evidence>
<feature type="transmembrane region" description="Helical" evidence="7">
    <location>
        <begin position="277"/>
        <end position="296"/>
    </location>
</feature>
<dbReference type="GO" id="GO:0022857">
    <property type="term" value="F:transmembrane transporter activity"/>
    <property type="evidence" value="ECO:0007669"/>
    <property type="project" value="InterPro"/>
</dbReference>
<dbReference type="AlphaFoldDB" id="G2Q1L8"/>
<dbReference type="VEuPathDB" id="FungiDB:MYCTH_2298337"/>
<keyword evidence="9" id="KW-1185">Reference proteome</keyword>